<name>A0A498T2C2_ACAVI</name>
<dbReference type="AlphaFoldDB" id="A0A498T2C2"/>
<evidence type="ECO:0000313" key="2">
    <source>
        <dbReference type="Proteomes" id="UP000276991"/>
    </source>
</evidence>
<sequence length="82" mass="9643">ILCVTRDNLIDVRFESDSDWLLIELRTNPWSEQSYRGPRIKYRQIDTPYQRSLRAFTTDVIPSNVANNISMSIVLLLLTMIR</sequence>
<dbReference type="EMBL" id="UPTC01005896">
    <property type="protein sequence ID" value="VBB35420.1"/>
    <property type="molecule type" value="Genomic_DNA"/>
</dbReference>
<accession>A0A498T2C2</accession>
<feature type="non-terminal residue" evidence="1">
    <location>
        <position position="1"/>
    </location>
</feature>
<protein>
    <submittedName>
        <fullName evidence="1">Uncharacterized protein</fullName>
    </submittedName>
</protein>
<gene>
    <name evidence="1" type="ORF">NAV_LOCUS10211</name>
</gene>
<proteinExistence type="predicted"/>
<dbReference type="OrthoDB" id="5808781at2759"/>
<keyword evidence="2" id="KW-1185">Reference proteome</keyword>
<evidence type="ECO:0000313" key="1">
    <source>
        <dbReference type="EMBL" id="VBB35420.1"/>
    </source>
</evidence>
<organism evidence="1 2">
    <name type="scientific">Acanthocheilonema viteae</name>
    <name type="common">Filarial nematode worm</name>
    <name type="synonym">Dipetalonema viteae</name>
    <dbReference type="NCBI Taxonomy" id="6277"/>
    <lineage>
        <taxon>Eukaryota</taxon>
        <taxon>Metazoa</taxon>
        <taxon>Ecdysozoa</taxon>
        <taxon>Nematoda</taxon>
        <taxon>Chromadorea</taxon>
        <taxon>Rhabditida</taxon>
        <taxon>Spirurina</taxon>
        <taxon>Spiruromorpha</taxon>
        <taxon>Filarioidea</taxon>
        <taxon>Onchocercidae</taxon>
        <taxon>Acanthocheilonema</taxon>
    </lineage>
</organism>
<reference evidence="1 2" key="1">
    <citation type="submission" date="2018-08" db="EMBL/GenBank/DDBJ databases">
        <authorList>
            <person name="Laetsch R D."/>
            <person name="Stevens L."/>
            <person name="Kumar S."/>
            <person name="Blaxter L. M."/>
        </authorList>
    </citation>
    <scope>NUCLEOTIDE SEQUENCE [LARGE SCALE GENOMIC DNA]</scope>
</reference>
<dbReference type="Proteomes" id="UP000276991">
    <property type="component" value="Unassembled WGS sequence"/>
</dbReference>